<dbReference type="OrthoDB" id="367221at2759"/>
<dbReference type="STRING" id="212818.A0A0D1ZNC8"/>
<dbReference type="PANTHER" id="PTHR13452">
    <property type="entry name" value="THUMP DOMAIN CONTAINING PROTEIN 1-RELATED"/>
    <property type="match status" value="1"/>
</dbReference>
<proteinExistence type="predicted"/>
<evidence type="ECO:0000313" key="4">
    <source>
        <dbReference type="EMBL" id="KIV96127.1"/>
    </source>
</evidence>
<dbReference type="GeneID" id="27317876"/>
<feature type="compositionally biased region" description="Basic and acidic residues" evidence="2">
    <location>
        <begin position="8"/>
        <end position="17"/>
    </location>
</feature>
<dbReference type="Proteomes" id="UP000054302">
    <property type="component" value="Unassembled WGS sequence"/>
</dbReference>
<dbReference type="GO" id="GO:0006400">
    <property type="term" value="P:tRNA modification"/>
    <property type="evidence" value="ECO:0007669"/>
    <property type="project" value="InterPro"/>
</dbReference>
<dbReference type="InterPro" id="IPR040183">
    <property type="entry name" value="THUMPD1-like"/>
</dbReference>
<reference evidence="4 5" key="1">
    <citation type="submission" date="2015-01" db="EMBL/GenBank/DDBJ databases">
        <title>The Genome Sequence of Exophiala mesophila CBS40295.</title>
        <authorList>
            <consortium name="The Broad Institute Genomics Platform"/>
            <person name="Cuomo C."/>
            <person name="de Hoog S."/>
            <person name="Gorbushina A."/>
            <person name="Stielow B."/>
            <person name="Teixiera M."/>
            <person name="Abouelleil A."/>
            <person name="Chapman S.B."/>
            <person name="Priest M."/>
            <person name="Young S.K."/>
            <person name="Wortman J."/>
            <person name="Nusbaum C."/>
            <person name="Birren B."/>
        </authorList>
    </citation>
    <scope>NUCLEOTIDE SEQUENCE [LARGE SCALE GENOMIC DNA]</scope>
    <source>
        <strain evidence="4 5">CBS 40295</strain>
    </source>
</reference>
<dbReference type="Gene3D" id="3.30.2300.10">
    <property type="entry name" value="THUMP superfamily"/>
    <property type="match status" value="1"/>
</dbReference>
<evidence type="ECO:0000259" key="3">
    <source>
        <dbReference type="PROSITE" id="PS51165"/>
    </source>
</evidence>
<organism evidence="4 5">
    <name type="scientific">Exophiala mesophila</name>
    <name type="common">Black yeast-like fungus</name>
    <dbReference type="NCBI Taxonomy" id="212818"/>
    <lineage>
        <taxon>Eukaryota</taxon>
        <taxon>Fungi</taxon>
        <taxon>Dikarya</taxon>
        <taxon>Ascomycota</taxon>
        <taxon>Pezizomycotina</taxon>
        <taxon>Eurotiomycetes</taxon>
        <taxon>Chaetothyriomycetidae</taxon>
        <taxon>Chaetothyriales</taxon>
        <taxon>Herpotrichiellaceae</taxon>
        <taxon>Exophiala</taxon>
    </lineage>
</organism>
<dbReference type="AlphaFoldDB" id="A0A0D1ZNC8"/>
<feature type="domain" description="THUMP" evidence="3">
    <location>
        <begin position="185"/>
        <end position="312"/>
    </location>
</feature>
<evidence type="ECO:0000313" key="5">
    <source>
        <dbReference type="Proteomes" id="UP000054302"/>
    </source>
</evidence>
<dbReference type="OMA" id="KRFCDQA"/>
<dbReference type="GO" id="GO:0003723">
    <property type="term" value="F:RNA binding"/>
    <property type="evidence" value="ECO:0007669"/>
    <property type="project" value="UniProtKB-UniRule"/>
</dbReference>
<evidence type="ECO:0000256" key="1">
    <source>
        <dbReference type="PROSITE-ProRule" id="PRU00529"/>
    </source>
</evidence>
<feature type="compositionally biased region" description="Polar residues" evidence="2">
    <location>
        <begin position="233"/>
        <end position="244"/>
    </location>
</feature>
<sequence length="343" mass="37802">MSNGSPERPAKRAKLENDAFGNEVKATSLKSTQGTRGGERGHSGKHQGKKRGRPYVIFSASGIHTNDVGIMVTSDKGKERQCAQDLVDLLDEHIDVAEGETVISADKTQTQDSEDPLDIEADIHAELQSLAAQPSKTSNTTPSQKLTVVSLDIPCVTFVRFPTAKSTDHKLDPVEIVRTLCTSAADVNFKGPRSRYIKRLTPITLVRKTLNDGLESLCEAVLPEHFRIGGHGSDTQEAEQTSTPPSTPKGYKFAIRPSIRNNNKLDRDQVIQTVAQKIGLLGQNMHTVDLKHYDKLVLVDIYRNIVGMSVVGPEFETLKRFNLAELHASHFVEKEKDKGDKSR</sequence>
<dbReference type="PANTHER" id="PTHR13452:SF10">
    <property type="entry name" value="THUMP DOMAIN-CONTAINING PROTEIN 1"/>
    <property type="match status" value="1"/>
</dbReference>
<accession>A0A0D1ZNC8</accession>
<dbReference type="HOGENOM" id="CLU_039352_2_2_1"/>
<dbReference type="EMBL" id="KN847520">
    <property type="protein sequence ID" value="KIV96127.1"/>
    <property type="molecule type" value="Genomic_DNA"/>
</dbReference>
<feature type="compositionally biased region" description="Basic residues" evidence="2">
    <location>
        <begin position="43"/>
        <end position="52"/>
    </location>
</feature>
<protein>
    <recommendedName>
        <fullName evidence="3">THUMP domain-containing protein</fullName>
    </recommendedName>
</protein>
<evidence type="ECO:0000256" key="2">
    <source>
        <dbReference type="SAM" id="MobiDB-lite"/>
    </source>
</evidence>
<dbReference type="PROSITE" id="PS51165">
    <property type="entry name" value="THUMP"/>
    <property type="match status" value="1"/>
</dbReference>
<dbReference type="Pfam" id="PF02926">
    <property type="entry name" value="THUMP"/>
    <property type="match status" value="1"/>
</dbReference>
<dbReference type="VEuPathDB" id="FungiDB:PV10_00031"/>
<keyword evidence="1" id="KW-0694">RNA-binding</keyword>
<feature type="region of interest" description="Disordered" evidence="2">
    <location>
        <begin position="230"/>
        <end position="249"/>
    </location>
</feature>
<feature type="region of interest" description="Disordered" evidence="2">
    <location>
        <begin position="1"/>
        <end position="52"/>
    </location>
</feature>
<gene>
    <name evidence="4" type="ORF">PV10_00031</name>
</gene>
<dbReference type="InterPro" id="IPR004114">
    <property type="entry name" value="THUMP_dom"/>
</dbReference>
<name>A0A0D1ZNC8_EXOME</name>
<dbReference type="CDD" id="cd11717">
    <property type="entry name" value="THUMP_THUMPD1_like"/>
    <property type="match status" value="1"/>
</dbReference>
<dbReference type="SUPFAM" id="SSF143437">
    <property type="entry name" value="THUMP domain-like"/>
    <property type="match status" value="1"/>
</dbReference>
<keyword evidence="5" id="KW-1185">Reference proteome</keyword>
<dbReference type="RefSeq" id="XP_016227701.1">
    <property type="nucleotide sequence ID" value="XM_016364052.1"/>
</dbReference>